<evidence type="ECO:0000256" key="2">
    <source>
        <dbReference type="SAM" id="SignalP"/>
    </source>
</evidence>
<evidence type="ECO:0000313" key="4">
    <source>
        <dbReference type="Proteomes" id="UP000298030"/>
    </source>
</evidence>
<protein>
    <submittedName>
        <fullName evidence="3">Uncharacterized protein</fullName>
    </submittedName>
</protein>
<dbReference type="AlphaFoldDB" id="A0A4Y7SNR4"/>
<evidence type="ECO:0000313" key="3">
    <source>
        <dbReference type="EMBL" id="TEB23520.1"/>
    </source>
</evidence>
<comment type="caution">
    <text evidence="3">The sequence shown here is derived from an EMBL/GenBank/DDBJ whole genome shotgun (WGS) entry which is preliminary data.</text>
</comment>
<dbReference type="Proteomes" id="UP000298030">
    <property type="component" value="Unassembled WGS sequence"/>
</dbReference>
<keyword evidence="2" id="KW-0732">Signal</keyword>
<feature type="chain" id="PRO_5021338633" evidence="2">
    <location>
        <begin position="19"/>
        <end position="241"/>
    </location>
</feature>
<dbReference type="STRING" id="71717.A0A4Y7SNR4"/>
<sequence length="241" mass="27759">MRISLLLPIIPFITFTLGLPVPEPDVSSLEERHFDLWEARAMEVAEYETRDVEMVDGRSLEIDYEREERDLEDSPLDFDSRTDSEEEQSLYRKDSGDHLEPRLAGAIAEGAQMLVEGIMSIVNLVKAKVAKEKEMRNTWTNWLITKVKAKIGPKWNALVIHPKHDYKFAGVKGKDWYHKHFEFKNSVIKGTTTGYDLYWFKEGEVTSKGDGGFLNWCYNGLVKMKQNLGKKRTRVVFGAPK</sequence>
<dbReference type="EMBL" id="QPFP01000077">
    <property type="protein sequence ID" value="TEB23520.1"/>
    <property type="molecule type" value="Genomic_DNA"/>
</dbReference>
<name>A0A4Y7SNR4_COPMI</name>
<evidence type="ECO:0000256" key="1">
    <source>
        <dbReference type="SAM" id="MobiDB-lite"/>
    </source>
</evidence>
<accession>A0A4Y7SNR4</accession>
<feature type="region of interest" description="Disordered" evidence="1">
    <location>
        <begin position="66"/>
        <end position="97"/>
    </location>
</feature>
<feature type="signal peptide" evidence="2">
    <location>
        <begin position="1"/>
        <end position="18"/>
    </location>
</feature>
<keyword evidence="4" id="KW-1185">Reference proteome</keyword>
<dbReference type="OrthoDB" id="3685327at2759"/>
<gene>
    <name evidence="3" type="ORF">FA13DRAFT_1818413</name>
</gene>
<proteinExistence type="predicted"/>
<feature type="compositionally biased region" description="Basic and acidic residues" evidence="1">
    <location>
        <begin position="78"/>
        <end position="97"/>
    </location>
</feature>
<reference evidence="3 4" key="1">
    <citation type="journal article" date="2019" name="Nat. Ecol. Evol.">
        <title>Megaphylogeny resolves global patterns of mushroom evolution.</title>
        <authorList>
            <person name="Varga T."/>
            <person name="Krizsan K."/>
            <person name="Foldi C."/>
            <person name="Dima B."/>
            <person name="Sanchez-Garcia M."/>
            <person name="Sanchez-Ramirez S."/>
            <person name="Szollosi G.J."/>
            <person name="Szarkandi J.G."/>
            <person name="Papp V."/>
            <person name="Albert L."/>
            <person name="Andreopoulos W."/>
            <person name="Angelini C."/>
            <person name="Antonin V."/>
            <person name="Barry K.W."/>
            <person name="Bougher N.L."/>
            <person name="Buchanan P."/>
            <person name="Buyck B."/>
            <person name="Bense V."/>
            <person name="Catcheside P."/>
            <person name="Chovatia M."/>
            <person name="Cooper J."/>
            <person name="Damon W."/>
            <person name="Desjardin D."/>
            <person name="Finy P."/>
            <person name="Geml J."/>
            <person name="Haridas S."/>
            <person name="Hughes K."/>
            <person name="Justo A."/>
            <person name="Karasinski D."/>
            <person name="Kautmanova I."/>
            <person name="Kiss B."/>
            <person name="Kocsube S."/>
            <person name="Kotiranta H."/>
            <person name="LaButti K.M."/>
            <person name="Lechner B.E."/>
            <person name="Liimatainen K."/>
            <person name="Lipzen A."/>
            <person name="Lukacs Z."/>
            <person name="Mihaltcheva S."/>
            <person name="Morgado L.N."/>
            <person name="Niskanen T."/>
            <person name="Noordeloos M.E."/>
            <person name="Ohm R.A."/>
            <person name="Ortiz-Santana B."/>
            <person name="Ovrebo C."/>
            <person name="Racz N."/>
            <person name="Riley R."/>
            <person name="Savchenko A."/>
            <person name="Shiryaev A."/>
            <person name="Soop K."/>
            <person name="Spirin V."/>
            <person name="Szebenyi C."/>
            <person name="Tomsovsky M."/>
            <person name="Tulloss R.E."/>
            <person name="Uehling J."/>
            <person name="Grigoriev I.V."/>
            <person name="Vagvolgyi C."/>
            <person name="Papp T."/>
            <person name="Martin F.M."/>
            <person name="Miettinen O."/>
            <person name="Hibbett D.S."/>
            <person name="Nagy L.G."/>
        </authorList>
    </citation>
    <scope>NUCLEOTIDE SEQUENCE [LARGE SCALE GENOMIC DNA]</scope>
    <source>
        <strain evidence="3 4">FP101781</strain>
    </source>
</reference>
<organism evidence="3 4">
    <name type="scientific">Coprinellus micaceus</name>
    <name type="common">Glistening ink-cap mushroom</name>
    <name type="synonym">Coprinus micaceus</name>
    <dbReference type="NCBI Taxonomy" id="71717"/>
    <lineage>
        <taxon>Eukaryota</taxon>
        <taxon>Fungi</taxon>
        <taxon>Dikarya</taxon>
        <taxon>Basidiomycota</taxon>
        <taxon>Agaricomycotina</taxon>
        <taxon>Agaricomycetes</taxon>
        <taxon>Agaricomycetidae</taxon>
        <taxon>Agaricales</taxon>
        <taxon>Agaricineae</taxon>
        <taxon>Psathyrellaceae</taxon>
        <taxon>Coprinellus</taxon>
    </lineage>
</organism>